<gene>
    <name evidence="6" type="primary">LGALS9</name>
</gene>
<dbReference type="PANTHER" id="PTHR11346:SF80">
    <property type="entry name" value="GALECTIN-9C"/>
    <property type="match status" value="1"/>
</dbReference>
<keyword evidence="1 3" id="KW-0430">Lectin</keyword>
<dbReference type="GO" id="GO:0030246">
    <property type="term" value="F:carbohydrate binding"/>
    <property type="evidence" value="ECO:0007669"/>
    <property type="project" value="UniProtKB-UniRule"/>
</dbReference>
<dbReference type="PROSITE" id="PS51304">
    <property type="entry name" value="GALECTIN"/>
    <property type="match status" value="2"/>
</dbReference>
<reference evidence="6" key="1">
    <citation type="submission" date="2025-08" db="UniProtKB">
        <authorList>
            <consortium name="RefSeq"/>
        </authorList>
    </citation>
    <scope>IDENTIFICATION</scope>
    <source>
        <tissue evidence="6">Blood</tissue>
    </source>
</reference>
<feature type="domain" description="Galectin" evidence="4">
    <location>
        <begin position="14"/>
        <end position="146"/>
    </location>
</feature>
<evidence type="ECO:0000313" key="6">
    <source>
        <dbReference type="RefSeq" id="XP_034276651.1"/>
    </source>
</evidence>
<keyword evidence="2" id="KW-0677">Repeat</keyword>
<protein>
    <recommendedName>
        <fullName evidence="3">Galectin</fullName>
    </recommendedName>
</protein>
<dbReference type="SMART" id="SM00908">
    <property type="entry name" value="Gal-bind_lectin"/>
    <property type="match status" value="2"/>
</dbReference>
<dbReference type="RefSeq" id="XP_034276651.1">
    <property type="nucleotide sequence ID" value="XM_034420760.2"/>
</dbReference>
<dbReference type="GO" id="GO:0032689">
    <property type="term" value="P:negative regulation of type II interferon production"/>
    <property type="evidence" value="ECO:0007669"/>
    <property type="project" value="TreeGrafter"/>
</dbReference>
<organism evidence="5 6">
    <name type="scientific">Pantherophis guttatus</name>
    <name type="common">Corn snake</name>
    <name type="synonym">Elaphe guttata</name>
    <dbReference type="NCBI Taxonomy" id="94885"/>
    <lineage>
        <taxon>Eukaryota</taxon>
        <taxon>Metazoa</taxon>
        <taxon>Chordata</taxon>
        <taxon>Craniata</taxon>
        <taxon>Vertebrata</taxon>
        <taxon>Euteleostomi</taxon>
        <taxon>Lepidosauria</taxon>
        <taxon>Squamata</taxon>
        <taxon>Bifurcata</taxon>
        <taxon>Unidentata</taxon>
        <taxon>Episquamata</taxon>
        <taxon>Toxicofera</taxon>
        <taxon>Serpentes</taxon>
        <taxon>Colubroidea</taxon>
        <taxon>Colubridae</taxon>
        <taxon>Colubrinae</taxon>
        <taxon>Pantherophis</taxon>
    </lineage>
</organism>
<dbReference type="PANTHER" id="PTHR11346">
    <property type="entry name" value="GALECTIN"/>
    <property type="match status" value="1"/>
</dbReference>
<dbReference type="GO" id="GO:0016936">
    <property type="term" value="F:galactoside binding"/>
    <property type="evidence" value="ECO:0007669"/>
    <property type="project" value="TreeGrafter"/>
</dbReference>
<dbReference type="GO" id="GO:0005634">
    <property type="term" value="C:nucleus"/>
    <property type="evidence" value="ECO:0007669"/>
    <property type="project" value="TreeGrafter"/>
</dbReference>
<dbReference type="SUPFAM" id="SSF49899">
    <property type="entry name" value="Concanavalin A-like lectins/glucanases"/>
    <property type="match status" value="2"/>
</dbReference>
<evidence type="ECO:0000313" key="5">
    <source>
        <dbReference type="Proteomes" id="UP001652622"/>
    </source>
</evidence>
<dbReference type="InParanoid" id="A0A6P9CB78"/>
<dbReference type="FunFam" id="2.60.120.200:FF:000124">
    <property type="entry name" value="Galectin-4"/>
    <property type="match status" value="1"/>
</dbReference>
<dbReference type="SMART" id="SM00276">
    <property type="entry name" value="GLECT"/>
    <property type="match status" value="2"/>
</dbReference>
<dbReference type="InterPro" id="IPR013320">
    <property type="entry name" value="ConA-like_dom_sf"/>
</dbReference>
<dbReference type="Pfam" id="PF00337">
    <property type="entry name" value="Gal-bind_lectin"/>
    <property type="match status" value="2"/>
</dbReference>
<dbReference type="InterPro" id="IPR001079">
    <property type="entry name" value="Galectin_CRD"/>
</dbReference>
<sequence>MIFQPPYYKPTVPFSGPIYGGLKDGITVLVAGSVLKSCRRFQVDFQCGNCQVPRSDVAFHFNVRFDENCIVCNSHEKGGWQEEERKYDMVFQKGHPFEIRFLVNISSYVVLVDGNLYLEFKHRIPLSRVDTIGISGELDVVSISFQNPVSYPGCSNSVFPTFSQPSAYPIGQCIQPQIYPLPYRATIYGGLFPSKSIIVSGSVSPSAQRFHINLKAGYDTAFHLNPRFDENVIVRNSKFVNWGSEERHLPCGMPLLRGQPFTIWIQCEGHCFKVAVNGQHQFAYNHRMHNLPQINLLEVDGDITLANIQA</sequence>
<dbReference type="OMA" id="GVHWGGR"/>
<proteinExistence type="predicted"/>
<dbReference type="GO" id="GO:0010628">
    <property type="term" value="P:positive regulation of gene expression"/>
    <property type="evidence" value="ECO:0007669"/>
    <property type="project" value="TreeGrafter"/>
</dbReference>
<evidence type="ECO:0000256" key="2">
    <source>
        <dbReference type="ARBA" id="ARBA00022737"/>
    </source>
</evidence>
<dbReference type="InterPro" id="IPR044156">
    <property type="entry name" value="Galectin-like"/>
</dbReference>
<dbReference type="FunFam" id="2.60.120.200:FF:000023">
    <property type="entry name" value="Galectin"/>
    <property type="match status" value="1"/>
</dbReference>
<evidence type="ECO:0000256" key="3">
    <source>
        <dbReference type="RuleBase" id="RU102079"/>
    </source>
</evidence>
<dbReference type="Gene3D" id="2.60.120.200">
    <property type="match status" value="2"/>
</dbReference>
<dbReference type="GO" id="GO:0005829">
    <property type="term" value="C:cytosol"/>
    <property type="evidence" value="ECO:0007669"/>
    <property type="project" value="TreeGrafter"/>
</dbReference>
<name>A0A6P9CB78_PANGU</name>
<dbReference type="Proteomes" id="UP001652622">
    <property type="component" value="Unplaced"/>
</dbReference>
<feature type="domain" description="Galectin" evidence="4">
    <location>
        <begin position="183"/>
        <end position="310"/>
    </location>
</feature>
<evidence type="ECO:0000259" key="4">
    <source>
        <dbReference type="PROSITE" id="PS51304"/>
    </source>
</evidence>
<evidence type="ECO:0000256" key="1">
    <source>
        <dbReference type="ARBA" id="ARBA00022734"/>
    </source>
</evidence>
<dbReference type="CDD" id="cd00070">
    <property type="entry name" value="GLECT"/>
    <property type="match status" value="2"/>
</dbReference>
<keyword evidence="5" id="KW-1185">Reference proteome</keyword>
<dbReference type="GO" id="GO:2000562">
    <property type="term" value="P:negative regulation of CD4-positive, alpha-beta T cell proliferation"/>
    <property type="evidence" value="ECO:0007669"/>
    <property type="project" value="TreeGrafter"/>
</dbReference>
<dbReference type="GeneID" id="117667436"/>
<dbReference type="CTD" id="3965"/>
<dbReference type="KEGG" id="pgut:117667436"/>
<dbReference type="AlphaFoldDB" id="A0A6P9CB78"/>
<accession>A0A6P9CB78</accession>